<dbReference type="RefSeq" id="WP_172585124.1">
    <property type="nucleotide sequence ID" value="NZ_BLAM01000191.1"/>
</dbReference>
<evidence type="ECO:0000313" key="1">
    <source>
        <dbReference type="EMBL" id="GET06931.1"/>
    </source>
</evidence>
<dbReference type="Proteomes" id="UP000494265">
    <property type="component" value="Unassembled WGS sequence"/>
</dbReference>
<gene>
    <name evidence="1" type="ORF">SY212_19610</name>
</gene>
<comment type="caution">
    <text evidence="1">The sequence shown here is derived from an EMBL/GenBank/DDBJ whole genome shotgun (WGS) entry which is preliminary data.</text>
</comment>
<organism evidence="1">
    <name type="scientific">Ligilactobacillus agilis</name>
    <dbReference type="NCBI Taxonomy" id="1601"/>
    <lineage>
        <taxon>Bacteria</taxon>
        <taxon>Bacillati</taxon>
        <taxon>Bacillota</taxon>
        <taxon>Bacilli</taxon>
        <taxon>Lactobacillales</taxon>
        <taxon>Lactobacillaceae</taxon>
        <taxon>Ligilactobacillus</taxon>
    </lineage>
</organism>
<proteinExistence type="predicted"/>
<sequence length="75" mass="8537">MYQSAFGLYEAKYLYKAKSMENGDEVVGALLGCSPFFYIATVEAMKEMCVDELNDGKVENLKLTRVLDWSIEKLK</sequence>
<accession>A0A6F9XNS5</accession>
<protein>
    <submittedName>
        <fullName evidence="1">Uncharacterized protein</fullName>
    </submittedName>
</protein>
<dbReference type="EMBL" id="BLAM01000191">
    <property type="protein sequence ID" value="GET06931.1"/>
    <property type="molecule type" value="Genomic_DNA"/>
</dbReference>
<name>A0A6F9XNS5_9LACO</name>
<reference evidence="1" key="1">
    <citation type="submission" date="2019-10" db="EMBL/GenBank/DDBJ databases">
        <title>Lactobacillus agilis SY212 Whole Genome Sequencing Project.</title>
        <authorList>
            <person name="Suzuki S."/>
            <person name="Endo A."/>
            <person name="Maeno S."/>
            <person name="Shiwa Y."/>
            <person name="Matsutani M."/>
            <person name="Kajikawa A."/>
        </authorList>
    </citation>
    <scope>NUCLEOTIDE SEQUENCE</scope>
    <source>
        <strain evidence="1">SY212</strain>
    </source>
</reference>
<dbReference type="AlphaFoldDB" id="A0A6F9XNS5"/>